<gene>
    <name evidence="7" type="ORF">PFICI_09216</name>
</gene>
<dbReference type="GO" id="GO:0019752">
    <property type="term" value="P:carboxylic acid metabolic process"/>
    <property type="evidence" value="ECO:0007669"/>
    <property type="project" value="InterPro"/>
</dbReference>
<comment type="cofactor">
    <cofactor evidence="1 6">
        <name>pyridoxal 5'-phosphate</name>
        <dbReference type="ChEBI" id="CHEBI:597326"/>
    </cofactor>
</comment>
<dbReference type="GeneID" id="19274229"/>
<comment type="similarity">
    <text evidence="2 6">Belongs to the group II decarboxylase family.</text>
</comment>
<dbReference type="EMBL" id="KI912114">
    <property type="protein sequence ID" value="ETS79363.1"/>
    <property type="molecule type" value="Genomic_DNA"/>
</dbReference>
<dbReference type="eggNOG" id="KOG0629">
    <property type="taxonomic scope" value="Eukaryota"/>
</dbReference>
<dbReference type="KEGG" id="pfy:PFICI_09216"/>
<name>W3WZQ3_PESFW</name>
<keyword evidence="5 6" id="KW-0456">Lyase</keyword>
<evidence type="ECO:0000256" key="5">
    <source>
        <dbReference type="ARBA" id="ARBA00023239"/>
    </source>
</evidence>
<accession>W3WZQ3</accession>
<dbReference type="InParanoid" id="W3WZQ3"/>
<dbReference type="PANTHER" id="PTHR45677:SF8">
    <property type="entry name" value="CYSTEINE SULFINIC ACID DECARBOXYLASE"/>
    <property type="match status" value="1"/>
</dbReference>
<dbReference type="OrthoDB" id="392571at2759"/>
<reference evidence="8" key="1">
    <citation type="journal article" date="2015" name="BMC Genomics">
        <title>Genomic and transcriptomic analysis of the endophytic fungus Pestalotiopsis fici reveals its lifestyle and high potential for synthesis of natural products.</title>
        <authorList>
            <person name="Wang X."/>
            <person name="Zhang X."/>
            <person name="Liu L."/>
            <person name="Xiang M."/>
            <person name="Wang W."/>
            <person name="Sun X."/>
            <person name="Che Y."/>
            <person name="Guo L."/>
            <person name="Liu G."/>
            <person name="Guo L."/>
            <person name="Wang C."/>
            <person name="Yin W.B."/>
            <person name="Stadler M."/>
            <person name="Zhang X."/>
            <person name="Liu X."/>
        </authorList>
    </citation>
    <scope>NUCLEOTIDE SEQUENCE [LARGE SCALE GENOMIC DNA]</scope>
    <source>
        <strain evidence="8">W106-1 / CGMCC3.15140</strain>
    </source>
</reference>
<sequence>MPKLTHDQLLRSVEGATIQHSGTAVEHQDEKQQRLSSLTSKIEDILTSFPAEGTGLEGFSDAINLLSSYSVNTSSRGFLGKLVSGPSLPGIAADLYVSILNNNGHVWRTSPALSTVERHVSLELAKLFDLRGPYAGGVTVPGGAAGSMLAMLVARNIISPDVKIQGRASKKYAIFVSESAHYSISNAAQIVGLGSDSVIRVPTVDNEIMDMLSLENLVRAAVDSDKIPLMISHLSRCVKGELKTR</sequence>
<protein>
    <recommendedName>
        <fullName evidence="9">Glutamate decarboxylase</fullName>
    </recommendedName>
</protein>
<dbReference type="Gene3D" id="3.40.640.10">
    <property type="entry name" value="Type I PLP-dependent aspartate aminotransferase-like (Major domain)"/>
    <property type="match status" value="1"/>
</dbReference>
<dbReference type="SUPFAM" id="SSF53383">
    <property type="entry name" value="PLP-dependent transferases"/>
    <property type="match status" value="1"/>
</dbReference>
<dbReference type="GO" id="GO:0005737">
    <property type="term" value="C:cytoplasm"/>
    <property type="evidence" value="ECO:0007669"/>
    <property type="project" value="TreeGrafter"/>
</dbReference>
<dbReference type="InterPro" id="IPR015424">
    <property type="entry name" value="PyrdxlP-dep_Trfase"/>
</dbReference>
<dbReference type="InterPro" id="IPR015421">
    <property type="entry name" value="PyrdxlP-dep_Trfase_major"/>
</dbReference>
<evidence type="ECO:0000256" key="1">
    <source>
        <dbReference type="ARBA" id="ARBA00001933"/>
    </source>
</evidence>
<keyword evidence="4 6" id="KW-0663">Pyridoxal phosphate</keyword>
<evidence type="ECO:0000313" key="8">
    <source>
        <dbReference type="Proteomes" id="UP000030651"/>
    </source>
</evidence>
<dbReference type="STRING" id="1229662.W3WZQ3"/>
<dbReference type="GO" id="GO:0030170">
    <property type="term" value="F:pyridoxal phosphate binding"/>
    <property type="evidence" value="ECO:0007669"/>
    <property type="project" value="InterPro"/>
</dbReference>
<dbReference type="GO" id="GO:0016831">
    <property type="term" value="F:carboxy-lyase activity"/>
    <property type="evidence" value="ECO:0007669"/>
    <property type="project" value="UniProtKB-KW"/>
</dbReference>
<keyword evidence="3" id="KW-0210">Decarboxylase</keyword>
<dbReference type="InterPro" id="IPR002129">
    <property type="entry name" value="PyrdxlP-dep_de-COase"/>
</dbReference>
<evidence type="ECO:0008006" key="9">
    <source>
        <dbReference type="Google" id="ProtNLM"/>
    </source>
</evidence>
<dbReference type="AlphaFoldDB" id="W3WZQ3"/>
<evidence type="ECO:0000313" key="7">
    <source>
        <dbReference type="EMBL" id="ETS79363.1"/>
    </source>
</evidence>
<dbReference type="Proteomes" id="UP000030651">
    <property type="component" value="Unassembled WGS sequence"/>
</dbReference>
<evidence type="ECO:0000256" key="6">
    <source>
        <dbReference type="RuleBase" id="RU000382"/>
    </source>
</evidence>
<evidence type="ECO:0000256" key="4">
    <source>
        <dbReference type="ARBA" id="ARBA00022898"/>
    </source>
</evidence>
<evidence type="ECO:0000256" key="3">
    <source>
        <dbReference type="ARBA" id="ARBA00022793"/>
    </source>
</evidence>
<evidence type="ECO:0000256" key="2">
    <source>
        <dbReference type="ARBA" id="ARBA00009533"/>
    </source>
</evidence>
<keyword evidence="8" id="KW-1185">Reference proteome</keyword>
<dbReference type="Pfam" id="PF00282">
    <property type="entry name" value="Pyridoxal_deC"/>
    <property type="match status" value="1"/>
</dbReference>
<proteinExistence type="inferred from homology"/>
<dbReference type="RefSeq" id="XP_007835988.1">
    <property type="nucleotide sequence ID" value="XM_007837797.1"/>
</dbReference>
<dbReference type="HOGENOM" id="CLU_1133921_0_0_1"/>
<dbReference type="PANTHER" id="PTHR45677">
    <property type="entry name" value="GLUTAMATE DECARBOXYLASE-RELATED"/>
    <property type="match status" value="1"/>
</dbReference>
<organism evidence="7 8">
    <name type="scientific">Pestalotiopsis fici (strain W106-1 / CGMCC3.15140)</name>
    <dbReference type="NCBI Taxonomy" id="1229662"/>
    <lineage>
        <taxon>Eukaryota</taxon>
        <taxon>Fungi</taxon>
        <taxon>Dikarya</taxon>
        <taxon>Ascomycota</taxon>
        <taxon>Pezizomycotina</taxon>
        <taxon>Sordariomycetes</taxon>
        <taxon>Xylariomycetidae</taxon>
        <taxon>Amphisphaeriales</taxon>
        <taxon>Sporocadaceae</taxon>
        <taxon>Pestalotiopsis</taxon>
    </lineage>
</organism>